<proteinExistence type="predicted"/>
<evidence type="ECO:0000313" key="1">
    <source>
        <dbReference type="EMBL" id="KAK3764134.1"/>
    </source>
</evidence>
<dbReference type="AlphaFoldDB" id="A0AAE0Z763"/>
<sequence length="82" mass="9426">MTSDIKTTSNQQKVCEARRDPTAIRRTSFSPLTMRLRSSRHLFSCSGDIQWIVCCGHRDKMETVKNYSKRGEDMMHMSGVKA</sequence>
<dbReference type="EMBL" id="JAWDGP010004468">
    <property type="protein sequence ID" value="KAK3764134.1"/>
    <property type="molecule type" value="Genomic_DNA"/>
</dbReference>
<accession>A0AAE0Z763</accession>
<keyword evidence="2" id="KW-1185">Reference proteome</keyword>
<evidence type="ECO:0000313" key="2">
    <source>
        <dbReference type="Proteomes" id="UP001283361"/>
    </source>
</evidence>
<dbReference type="Proteomes" id="UP001283361">
    <property type="component" value="Unassembled WGS sequence"/>
</dbReference>
<protein>
    <submittedName>
        <fullName evidence="1">Uncharacterized protein</fullName>
    </submittedName>
</protein>
<name>A0AAE0Z763_9GAST</name>
<gene>
    <name evidence="1" type="ORF">RRG08_039303</name>
</gene>
<reference evidence="1" key="1">
    <citation type="journal article" date="2023" name="G3 (Bethesda)">
        <title>A reference genome for the long-term kleptoplast-retaining sea slug Elysia crispata morphotype clarki.</title>
        <authorList>
            <person name="Eastman K.E."/>
            <person name="Pendleton A.L."/>
            <person name="Shaikh M.A."/>
            <person name="Suttiyut T."/>
            <person name="Ogas R."/>
            <person name="Tomko P."/>
            <person name="Gavelis G."/>
            <person name="Widhalm J.R."/>
            <person name="Wisecaver J.H."/>
        </authorList>
    </citation>
    <scope>NUCLEOTIDE SEQUENCE</scope>
    <source>
        <strain evidence="1">ECLA1</strain>
    </source>
</reference>
<organism evidence="1 2">
    <name type="scientific">Elysia crispata</name>
    <name type="common">lettuce slug</name>
    <dbReference type="NCBI Taxonomy" id="231223"/>
    <lineage>
        <taxon>Eukaryota</taxon>
        <taxon>Metazoa</taxon>
        <taxon>Spiralia</taxon>
        <taxon>Lophotrochozoa</taxon>
        <taxon>Mollusca</taxon>
        <taxon>Gastropoda</taxon>
        <taxon>Heterobranchia</taxon>
        <taxon>Euthyneura</taxon>
        <taxon>Panpulmonata</taxon>
        <taxon>Sacoglossa</taxon>
        <taxon>Placobranchoidea</taxon>
        <taxon>Plakobranchidae</taxon>
        <taxon>Elysia</taxon>
    </lineage>
</organism>
<comment type="caution">
    <text evidence="1">The sequence shown here is derived from an EMBL/GenBank/DDBJ whole genome shotgun (WGS) entry which is preliminary data.</text>
</comment>